<evidence type="ECO:0000313" key="1">
    <source>
        <dbReference type="EMBL" id="BBH20593.1"/>
    </source>
</evidence>
<proteinExistence type="predicted"/>
<reference evidence="1 2" key="1">
    <citation type="submission" date="2018-11" db="EMBL/GenBank/DDBJ databases">
        <title>Complete genome sequence of Paenibacillus baekrokdamisoli strain KCTC 33723.</title>
        <authorList>
            <person name="Kang S.W."/>
            <person name="Lee K.C."/>
            <person name="Kim K.K."/>
            <person name="Kim J.S."/>
            <person name="Kim D.S."/>
            <person name="Ko S.H."/>
            <person name="Yang S.H."/>
            <person name="Lee J.S."/>
        </authorList>
    </citation>
    <scope>NUCLEOTIDE SEQUENCE [LARGE SCALE GENOMIC DNA]</scope>
    <source>
        <strain evidence="1 2">KCTC 33723</strain>
    </source>
</reference>
<sequence length="49" mass="5805">MPYCFYKDCKYGFVGEQEIRTVRLLACHNAHHLYQSIGFNGMDERVLHI</sequence>
<dbReference type="Proteomes" id="UP000275368">
    <property type="component" value="Chromosome"/>
</dbReference>
<accession>A0A3G9J6X4</accession>
<dbReference type="AlphaFoldDB" id="A0A3G9J6X4"/>
<dbReference type="KEGG" id="pbk:Back11_19380"/>
<organism evidence="1 2">
    <name type="scientific">Paenibacillus baekrokdamisoli</name>
    <dbReference type="NCBI Taxonomy" id="1712516"/>
    <lineage>
        <taxon>Bacteria</taxon>
        <taxon>Bacillati</taxon>
        <taxon>Bacillota</taxon>
        <taxon>Bacilli</taxon>
        <taxon>Bacillales</taxon>
        <taxon>Paenibacillaceae</taxon>
        <taxon>Paenibacillus</taxon>
    </lineage>
</organism>
<dbReference type="EMBL" id="AP019308">
    <property type="protein sequence ID" value="BBH20593.1"/>
    <property type="molecule type" value="Genomic_DNA"/>
</dbReference>
<keyword evidence="2" id="KW-1185">Reference proteome</keyword>
<evidence type="ECO:0000313" key="2">
    <source>
        <dbReference type="Proteomes" id="UP000275368"/>
    </source>
</evidence>
<gene>
    <name evidence="1" type="ORF">Back11_19380</name>
</gene>
<protein>
    <submittedName>
        <fullName evidence="1">Uncharacterized protein</fullName>
    </submittedName>
</protein>
<name>A0A3G9J6X4_9BACL</name>